<feature type="transmembrane region" description="Helical" evidence="6">
    <location>
        <begin position="222"/>
        <end position="244"/>
    </location>
</feature>
<keyword evidence="2" id="KW-0813">Transport</keyword>
<feature type="transmembrane region" description="Helical" evidence="6">
    <location>
        <begin position="76"/>
        <end position="95"/>
    </location>
</feature>
<feature type="transmembrane region" description="Helical" evidence="6">
    <location>
        <begin position="344"/>
        <end position="366"/>
    </location>
</feature>
<name>A0ABY9KXK1_9BACI</name>
<keyword evidence="3 6" id="KW-0812">Transmembrane</keyword>
<dbReference type="CDD" id="cd17355">
    <property type="entry name" value="MFS_YcxA_like"/>
    <property type="match status" value="1"/>
</dbReference>
<reference evidence="8" key="1">
    <citation type="submission" date="2023-06" db="EMBL/GenBank/DDBJ databases">
        <title>A Treasure from Seagulls: Isolation and Description of Aciduricobacillus qingdaonensis gen. nov., sp. nov., a Rare Obligately Uric Acid-utilizing Member in the Family Bacillaceae.</title>
        <authorList>
            <person name="Liu W."/>
            <person name="Wang B."/>
        </authorList>
    </citation>
    <scope>NUCLEOTIDE SEQUENCE</scope>
    <source>
        <strain evidence="8">44XB</strain>
    </source>
</reference>
<feature type="transmembrane region" description="Helical" evidence="6">
    <location>
        <begin position="378"/>
        <end position="395"/>
    </location>
</feature>
<dbReference type="PANTHER" id="PTHR11360:SF284">
    <property type="entry name" value="EG:103B4.3 PROTEIN-RELATED"/>
    <property type="match status" value="1"/>
</dbReference>
<dbReference type="InterPro" id="IPR011701">
    <property type="entry name" value="MFS"/>
</dbReference>
<dbReference type="RefSeq" id="WP_348029178.1">
    <property type="nucleotide sequence ID" value="NZ_CP129113.1"/>
</dbReference>
<evidence type="ECO:0000256" key="1">
    <source>
        <dbReference type="ARBA" id="ARBA00004651"/>
    </source>
</evidence>
<protein>
    <submittedName>
        <fullName evidence="8">MFS transporter</fullName>
    </submittedName>
</protein>
<proteinExistence type="predicted"/>
<evidence type="ECO:0000256" key="4">
    <source>
        <dbReference type="ARBA" id="ARBA00022989"/>
    </source>
</evidence>
<feature type="transmembrane region" description="Helical" evidence="6">
    <location>
        <begin position="141"/>
        <end position="159"/>
    </location>
</feature>
<evidence type="ECO:0000259" key="7">
    <source>
        <dbReference type="PROSITE" id="PS50850"/>
    </source>
</evidence>
<dbReference type="SUPFAM" id="SSF103473">
    <property type="entry name" value="MFS general substrate transporter"/>
    <property type="match status" value="1"/>
</dbReference>
<dbReference type="InterPro" id="IPR050327">
    <property type="entry name" value="Proton-linked_MCT"/>
</dbReference>
<comment type="subcellular location">
    <subcellularLocation>
        <location evidence="1">Cell membrane</location>
        <topology evidence="1">Multi-pass membrane protein</topology>
    </subcellularLocation>
</comment>
<dbReference type="PROSITE" id="PS50850">
    <property type="entry name" value="MFS"/>
    <property type="match status" value="1"/>
</dbReference>
<feature type="transmembrane region" description="Helical" evidence="6">
    <location>
        <begin position="12"/>
        <end position="33"/>
    </location>
</feature>
<dbReference type="InterPro" id="IPR020846">
    <property type="entry name" value="MFS_dom"/>
</dbReference>
<sequence>MKGEFIGQRVVAIAFITLMGAFGLNLAAGQFFAPLSNSFGWSLTTISLAVSINMITWGIFQPIMGKMIDRFGPKPVIAGGASIMGISFLLMATITEIWQFYFYYGILTAIGFAACGSMANSVLISRWFIKKRPMMLARSSMGMNIGQLLLLPLTGFLIGTSGFKSAFLTLGLIMLIVVVPLITFMTKNEPAEVGQYPDNNEETVFSAPVSSRLSEALRNKTFWIASLGFATCGFTLYMTTMHLPKLAVDLGGAESLGGQLLGLAAFASAISMWLTGQWTSKFGKKRLLLTLYSIRFLSFIWLATATTVWQLYVFAIVYGLASMPVIPLVTGVIGERFGKNAMGLILGSVWLIHQAAAASGVFIAGYLRSIYGSYTPSIWLGAAVLAFGALITAFMKNDEQQSVHPGKEMLTGS</sequence>
<gene>
    <name evidence="8" type="ORF">QR721_03945</name>
</gene>
<dbReference type="Pfam" id="PF07690">
    <property type="entry name" value="MFS_1"/>
    <property type="match status" value="1"/>
</dbReference>
<keyword evidence="9" id="KW-1185">Reference proteome</keyword>
<evidence type="ECO:0000256" key="5">
    <source>
        <dbReference type="ARBA" id="ARBA00023136"/>
    </source>
</evidence>
<dbReference type="Proteomes" id="UP001180087">
    <property type="component" value="Chromosome"/>
</dbReference>
<feature type="transmembrane region" description="Helical" evidence="6">
    <location>
        <begin position="165"/>
        <end position="185"/>
    </location>
</feature>
<feature type="transmembrane region" description="Helical" evidence="6">
    <location>
        <begin position="256"/>
        <end position="275"/>
    </location>
</feature>
<dbReference type="InterPro" id="IPR036259">
    <property type="entry name" value="MFS_trans_sf"/>
</dbReference>
<feature type="domain" description="Major facilitator superfamily (MFS) profile" evidence="7">
    <location>
        <begin position="9"/>
        <end position="400"/>
    </location>
</feature>
<keyword evidence="4 6" id="KW-1133">Transmembrane helix</keyword>
<evidence type="ECO:0000256" key="6">
    <source>
        <dbReference type="SAM" id="Phobius"/>
    </source>
</evidence>
<feature type="transmembrane region" description="Helical" evidence="6">
    <location>
        <begin position="39"/>
        <end position="64"/>
    </location>
</feature>
<organism evidence="8 9">
    <name type="scientific">Aciduricibacillus chroicocephali</name>
    <dbReference type="NCBI Taxonomy" id="3054939"/>
    <lineage>
        <taxon>Bacteria</taxon>
        <taxon>Bacillati</taxon>
        <taxon>Bacillota</taxon>
        <taxon>Bacilli</taxon>
        <taxon>Bacillales</taxon>
        <taxon>Bacillaceae</taxon>
        <taxon>Aciduricibacillus</taxon>
    </lineage>
</organism>
<evidence type="ECO:0000256" key="3">
    <source>
        <dbReference type="ARBA" id="ARBA00022692"/>
    </source>
</evidence>
<accession>A0ABY9KXK1</accession>
<evidence type="ECO:0000256" key="2">
    <source>
        <dbReference type="ARBA" id="ARBA00022448"/>
    </source>
</evidence>
<feature type="transmembrane region" description="Helical" evidence="6">
    <location>
        <begin position="101"/>
        <end position="129"/>
    </location>
</feature>
<dbReference type="Gene3D" id="1.20.1250.20">
    <property type="entry name" value="MFS general substrate transporter like domains"/>
    <property type="match status" value="1"/>
</dbReference>
<keyword evidence="5 6" id="KW-0472">Membrane</keyword>
<evidence type="ECO:0000313" key="9">
    <source>
        <dbReference type="Proteomes" id="UP001180087"/>
    </source>
</evidence>
<dbReference type="EMBL" id="CP129113">
    <property type="protein sequence ID" value="WLV25390.1"/>
    <property type="molecule type" value="Genomic_DNA"/>
</dbReference>
<dbReference type="PANTHER" id="PTHR11360">
    <property type="entry name" value="MONOCARBOXYLATE TRANSPORTER"/>
    <property type="match status" value="1"/>
</dbReference>
<evidence type="ECO:0000313" key="8">
    <source>
        <dbReference type="EMBL" id="WLV25390.1"/>
    </source>
</evidence>